<evidence type="ECO:0000256" key="9">
    <source>
        <dbReference type="PROSITE-ProRule" id="PRU10086"/>
    </source>
</evidence>
<dbReference type="FunFam" id="3.90.226.10:FF:000001">
    <property type="entry name" value="ATP-dependent Clp protease proteolytic subunit"/>
    <property type="match status" value="1"/>
</dbReference>
<sequence>MIQDFSFSGGPAVAIKKAGTMRDPVETYMNLVPMVVEQTSRGERAYDIFSRLLKERIIFVSGPVEDGMSQLIVAQLLHLEAENPKKEISMYINSPGGVVTSGLSIYDTMQYIRPKVSTLVIGQAASMGSLLLAAGEKDMRFSLPNSRVMVHQPSGGFQGQVTDIMIHARESEKLKRRLNEIYVHHTGQDYEAVEAALDRDNFLSPAEAKAFGLIDAILEKREDIPAK</sequence>
<evidence type="ECO:0000256" key="6">
    <source>
        <dbReference type="ARBA" id="ARBA00034021"/>
    </source>
</evidence>
<dbReference type="GO" id="GO:0006515">
    <property type="term" value="P:protein quality control for misfolded or incompletely synthesized proteins"/>
    <property type="evidence" value="ECO:0007669"/>
    <property type="project" value="TreeGrafter"/>
</dbReference>
<organism evidence="13 14">
    <name type="scientific">Ketogulonicigenium robustum</name>
    <dbReference type="NCBI Taxonomy" id="92947"/>
    <lineage>
        <taxon>Bacteria</taxon>
        <taxon>Pseudomonadati</taxon>
        <taxon>Pseudomonadota</taxon>
        <taxon>Alphaproteobacteria</taxon>
        <taxon>Rhodobacterales</taxon>
        <taxon>Roseobacteraceae</taxon>
        <taxon>Ketogulonicigenium</taxon>
    </lineage>
</organism>
<feature type="active site" evidence="7 9">
    <location>
        <position position="151"/>
    </location>
</feature>
<dbReference type="GO" id="GO:0051117">
    <property type="term" value="F:ATPase binding"/>
    <property type="evidence" value="ECO:0007669"/>
    <property type="project" value="TreeGrafter"/>
</dbReference>
<dbReference type="Proteomes" id="UP000242447">
    <property type="component" value="Chromosome"/>
</dbReference>
<dbReference type="InterPro" id="IPR023562">
    <property type="entry name" value="ClpP/TepA"/>
</dbReference>
<dbReference type="InterPro" id="IPR001907">
    <property type="entry name" value="ClpP"/>
</dbReference>
<keyword evidence="4 7" id="KW-0378">Hydrolase</keyword>
<evidence type="ECO:0000256" key="10">
    <source>
        <dbReference type="RuleBase" id="RU000549"/>
    </source>
</evidence>
<keyword evidence="14" id="KW-1185">Reference proteome</keyword>
<evidence type="ECO:0000256" key="2">
    <source>
        <dbReference type="ARBA" id="ARBA00022490"/>
    </source>
</evidence>
<dbReference type="PANTHER" id="PTHR10381:SF70">
    <property type="entry name" value="ATP-DEPENDENT CLP PROTEASE PROTEOLYTIC SUBUNIT"/>
    <property type="match status" value="1"/>
</dbReference>
<dbReference type="Gene3D" id="3.90.226.10">
    <property type="entry name" value="2-enoyl-CoA Hydratase, Chain A, domain 1"/>
    <property type="match status" value="1"/>
</dbReference>
<proteinExistence type="inferred from homology"/>
<comment type="similarity">
    <text evidence="1 7 12">Belongs to the peptidase S14 family.</text>
</comment>
<evidence type="ECO:0000256" key="7">
    <source>
        <dbReference type="HAMAP-Rule" id="MF_00444"/>
    </source>
</evidence>
<dbReference type="GO" id="GO:0004176">
    <property type="term" value="F:ATP-dependent peptidase activity"/>
    <property type="evidence" value="ECO:0007669"/>
    <property type="project" value="InterPro"/>
</dbReference>
<dbReference type="EC" id="3.4.21.92" evidence="7 10"/>
<dbReference type="GO" id="GO:0005737">
    <property type="term" value="C:cytoplasm"/>
    <property type="evidence" value="ECO:0007669"/>
    <property type="project" value="UniProtKB-SubCell"/>
</dbReference>
<evidence type="ECO:0000256" key="5">
    <source>
        <dbReference type="ARBA" id="ARBA00022825"/>
    </source>
</evidence>
<comment type="subunit">
    <text evidence="7">Fourteen ClpP subunits assemble into 2 heptameric rings which stack back to back to give a disk-like structure with a central cavity, resembling the structure of eukaryotic proteasomes.</text>
</comment>
<evidence type="ECO:0000256" key="12">
    <source>
        <dbReference type="RuleBase" id="RU003567"/>
    </source>
</evidence>
<accession>A0A1W6P033</accession>
<dbReference type="Pfam" id="PF00574">
    <property type="entry name" value="CLP_protease"/>
    <property type="match status" value="1"/>
</dbReference>
<dbReference type="SUPFAM" id="SSF52096">
    <property type="entry name" value="ClpP/crotonase"/>
    <property type="match status" value="1"/>
</dbReference>
<dbReference type="NCBIfam" id="NF009205">
    <property type="entry name" value="PRK12553.1"/>
    <property type="match status" value="1"/>
</dbReference>
<feature type="active site" description="Nucleophile" evidence="7">
    <location>
        <position position="126"/>
    </location>
</feature>
<comment type="function">
    <text evidence="7 11">Cleaves peptides in various proteins in a process that requires ATP hydrolysis. Has a chymotrypsin-like activity. Plays a major role in the degradation of misfolded proteins.</text>
</comment>
<evidence type="ECO:0000256" key="11">
    <source>
        <dbReference type="RuleBase" id="RU000550"/>
    </source>
</evidence>
<dbReference type="EMBL" id="CP019937">
    <property type="protein sequence ID" value="ARO14814.1"/>
    <property type="molecule type" value="Genomic_DNA"/>
</dbReference>
<dbReference type="PRINTS" id="PR00127">
    <property type="entry name" value="CLPPROTEASEP"/>
</dbReference>
<evidence type="ECO:0000256" key="4">
    <source>
        <dbReference type="ARBA" id="ARBA00022801"/>
    </source>
</evidence>
<dbReference type="HAMAP" id="MF_00444">
    <property type="entry name" value="ClpP"/>
    <property type="match status" value="1"/>
</dbReference>
<reference evidence="13 14" key="1">
    <citation type="submission" date="2017-02" db="EMBL/GenBank/DDBJ databases">
        <title>Ketogulonicigenium robustum SPU B003 Genome sequencing and assembly.</title>
        <authorList>
            <person name="Li Y."/>
            <person name="Liu L."/>
            <person name="Wang C."/>
            <person name="Zhang M."/>
            <person name="Zhang T."/>
            <person name="Zhang Y."/>
        </authorList>
    </citation>
    <scope>NUCLEOTIDE SEQUENCE [LARGE SCALE GENOMIC DNA]</scope>
    <source>
        <strain evidence="13 14">SPU_B003</strain>
    </source>
</reference>
<dbReference type="InterPro" id="IPR033135">
    <property type="entry name" value="ClpP_His_AS"/>
</dbReference>
<evidence type="ECO:0000313" key="13">
    <source>
        <dbReference type="EMBL" id="ARO14814.1"/>
    </source>
</evidence>
<keyword evidence="2 7" id="KW-0963">Cytoplasm</keyword>
<evidence type="ECO:0000256" key="3">
    <source>
        <dbReference type="ARBA" id="ARBA00022670"/>
    </source>
</evidence>
<comment type="subcellular location">
    <subcellularLocation>
        <location evidence="7">Cytoplasm</location>
    </subcellularLocation>
</comment>
<dbReference type="InterPro" id="IPR029045">
    <property type="entry name" value="ClpP/crotonase-like_dom_sf"/>
</dbReference>
<dbReference type="GO" id="GO:0004252">
    <property type="term" value="F:serine-type endopeptidase activity"/>
    <property type="evidence" value="ECO:0007669"/>
    <property type="project" value="UniProtKB-UniRule"/>
</dbReference>
<keyword evidence="5 7" id="KW-0720">Serine protease</keyword>
<name>A0A1W6P033_9RHOB</name>
<dbReference type="GO" id="GO:0009368">
    <property type="term" value="C:endopeptidase Clp complex"/>
    <property type="evidence" value="ECO:0007669"/>
    <property type="project" value="TreeGrafter"/>
</dbReference>
<dbReference type="PROSITE" id="PS00382">
    <property type="entry name" value="CLP_PROTEASE_HIS"/>
    <property type="match status" value="1"/>
</dbReference>
<comment type="catalytic activity">
    <reaction evidence="6 7 9">
        <text>Hydrolysis of proteins to small peptides in the presence of ATP and magnesium. alpha-casein is the usual test substrate. In the absence of ATP, only oligopeptides shorter than five residues are hydrolyzed (such as succinyl-Leu-Tyr-|-NHMec, and Leu-Tyr-Leu-|-Tyr-Trp, in which cleavage of the -Tyr-|-Leu- and -Tyr-|-Trp bonds also occurs).</text>
        <dbReference type="EC" id="3.4.21.92"/>
    </reaction>
</comment>
<dbReference type="NCBIfam" id="NF001368">
    <property type="entry name" value="PRK00277.1"/>
    <property type="match status" value="1"/>
</dbReference>
<keyword evidence="3 7" id="KW-0645">Protease</keyword>
<dbReference type="PANTHER" id="PTHR10381">
    <property type="entry name" value="ATP-DEPENDENT CLP PROTEASE PROTEOLYTIC SUBUNIT"/>
    <property type="match status" value="1"/>
</dbReference>
<dbReference type="InterPro" id="IPR018215">
    <property type="entry name" value="ClpP_Ser_AS"/>
</dbReference>
<evidence type="ECO:0000256" key="8">
    <source>
        <dbReference type="PROSITE-ProRule" id="PRU10085"/>
    </source>
</evidence>
<dbReference type="AlphaFoldDB" id="A0A1W6P033"/>
<evidence type="ECO:0000313" key="14">
    <source>
        <dbReference type="Proteomes" id="UP000242447"/>
    </source>
</evidence>
<protein>
    <recommendedName>
        <fullName evidence="7 12">ATP-dependent Clp protease proteolytic subunit</fullName>
        <ecNumber evidence="7 10">3.4.21.92</ecNumber>
    </recommendedName>
    <alternativeName>
        <fullName evidence="7">Endopeptidase Clp</fullName>
    </alternativeName>
</protein>
<evidence type="ECO:0000256" key="1">
    <source>
        <dbReference type="ARBA" id="ARBA00007039"/>
    </source>
</evidence>
<dbReference type="KEGG" id="kro:BVG79_01468"/>
<dbReference type="PROSITE" id="PS00381">
    <property type="entry name" value="CLP_PROTEASE_SER"/>
    <property type="match status" value="1"/>
</dbReference>
<gene>
    <name evidence="7 13" type="primary">clpP</name>
    <name evidence="13" type="ORF">BVG79_01468</name>
</gene>
<dbReference type="CDD" id="cd07017">
    <property type="entry name" value="S14_ClpP_2"/>
    <property type="match status" value="1"/>
</dbReference>
<dbReference type="STRING" id="92947.BVG79_01468"/>
<feature type="active site" evidence="8">
    <location>
        <position position="126"/>
    </location>
</feature>